<dbReference type="GO" id="GO:0008932">
    <property type="term" value="F:lytic endotransglycosylase activity"/>
    <property type="evidence" value="ECO:0007669"/>
    <property type="project" value="TreeGrafter"/>
</dbReference>
<accession>A0A0C1JVM9</accession>
<evidence type="ECO:0000256" key="1">
    <source>
        <dbReference type="SAM" id="Phobius"/>
    </source>
</evidence>
<dbReference type="Pfam" id="PF01476">
    <property type="entry name" value="LysM"/>
    <property type="match status" value="2"/>
</dbReference>
<feature type="transmembrane region" description="Helical" evidence="1">
    <location>
        <begin position="9"/>
        <end position="31"/>
    </location>
</feature>
<dbReference type="EMBL" id="JSAN01000097">
    <property type="protein sequence ID" value="KIC71317.1"/>
    <property type="molecule type" value="Genomic_DNA"/>
</dbReference>
<dbReference type="SUPFAM" id="SSF54106">
    <property type="entry name" value="LysM domain"/>
    <property type="match status" value="2"/>
</dbReference>
<keyword evidence="1" id="KW-0812">Transmembrane</keyword>
<dbReference type="PANTHER" id="PTHR33734">
    <property type="entry name" value="LYSM DOMAIN-CONTAINING GPI-ANCHORED PROTEIN 2"/>
    <property type="match status" value="1"/>
</dbReference>
<dbReference type="PROSITE" id="PS51782">
    <property type="entry name" value="LYSM"/>
    <property type="match status" value="2"/>
</dbReference>
<gene>
    <name evidence="3" type="primary">lytF</name>
    <name evidence="3" type="ORF">DB44_DY00060</name>
</gene>
<protein>
    <submittedName>
        <fullName evidence="3">Putative muropeptidase (Autolysin)</fullName>
    </submittedName>
</protein>
<dbReference type="InterPro" id="IPR036779">
    <property type="entry name" value="LysM_dom_sf"/>
</dbReference>
<dbReference type="Gene3D" id="3.10.350.10">
    <property type="entry name" value="LysM domain"/>
    <property type="match status" value="2"/>
</dbReference>
<dbReference type="PANTHER" id="PTHR33734:SF22">
    <property type="entry name" value="MEMBRANE-BOUND LYTIC MUREIN TRANSGLYCOSYLASE D"/>
    <property type="match status" value="1"/>
</dbReference>
<evidence type="ECO:0000259" key="2">
    <source>
        <dbReference type="PROSITE" id="PS51782"/>
    </source>
</evidence>
<name>A0A0C1JVM9_9BACT</name>
<dbReference type="PATRIC" id="fig|362787.3.peg.1530"/>
<evidence type="ECO:0000313" key="3">
    <source>
        <dbReference type="EMBL" id="KIC71317.1"/>
    </source>
</evidence>
<proteinExistence type="predicted"/>
<dbReference type="SMART" id="SM00257">
    <property type="entry name" value="LysM"/>
    <property type="match status" value="2"/>
</dbReference>
<keyword evidence="1" id="KW-1133">Transmembrane helix</keyword>
<dbReference type="InterPro" id="IPR010916">
    <property type="entry name" value="TonB_box_CS"/>
</dbReference>
<feature type="domain" description="LysM" evidence="2">
    <location>
        <begin position="124"/>
        <end position="167"/>
    </location>
</feature>
<dbReference type="PROSITE" id="PS00430">
    <property type="entry name" value="TONB_DEPENDENT_REC_1"/>
    <property type="match status" value="1"/>
</dbReference>
<dbReference type="Proteomes" id="UP000031465">
    <property type="component" value="Unassembled WGS sequence"/>
</dbReference>
<dbReference type="InterPro" id="IPR018392">
    <property type="entry name" value="LysM"/>
</dbReference>
<evidence type="ECO:0000313" key="4">
    <source>
        <dbReference type="Proteomes" id="UP000031465"/>
    </source>
</evidence>
<comment type="caution">
    <text evidence="3">The sequence shown here is derived from an EMBL/GenBank/DDBJ whole genome shotgun (WGS) entry which is preliminary data.</text>
</comment>
<reference evidence="3 4" key="1">
    <citation type="journal article" date="2014" name="Mol. Biol. Evol.">
        <title>Massive expansion of Ubiquitination-related gene families within the Chlamydiae.</title>
        <authorList>
            <person name="Domman D."/>
            <person name="Collingro A."/>
            <person name="Lagkouvardos I."/>
            <person name="Gehre L."/>
            <person name="Weinmaier T."/>
            <person name="Rattei T."/>
            <person name="Subtil A."/>
            <person name="Horn M."/>
        </authorList>
    </citation>
    <scope>NUCLEOTIDE SEQUENCE [LARGE SCALE GENOMIC DNA]</scope>
    <source>
        <strain evidence="3 4">EI2</strain>
    </source>
</reference>
<keyword evidence="1" id="KW-0472">Membrane</keyword>
<organism evidence="3 4">
    <name type="scientific">Candidatus Protochlamydia amoebophila</name>
    <dbReference type="NCBI Taxonomy" id="362787"/>
    <lineage>
        <taxon>Bacteria</taxon>
        <taxon>Pseudomonadati</taxon>
        <taxon>Chlamydiota</taxon>
        <taxon>Chlamydiia</taxon>
        <taxon>Parachlamydiales</taxon>
        <taxon>Parachlamydiaceae</taxon>
        <taxon>Candidatus Protochlamydia</taxon>
    </lineage>
</organism>
<dbReference type="AlphaFoldDB" id="A0A0C1JVM9"/>
<feature type="domain" description="LysM" evidence="2">
    <location>
        <begin position="200"/>
        <end position="246"/>
    </location>
</feature>
<dbReference type="CDD" id="cd00118">
    <property type="entry name" value="LysM"/>
    <property type="match status" value="2"/>
</dbReference>
<sequence length="247" mass="27419">MNKMTRKDTILIAVVINAGLLAILFATAIIYDTEKVLEQSEFNSSLAEAKEIPLTDPANHLVATGPVIVDEVDNVLKYYSQPSYSLKIDPSDSYNPESIVVQANSSEDDEPISESSPNFKGNFVEITVKKGDVLEKIARANGTTINAIKKANNLPNEKLSIGQVLKIPLNQVQGAITAKSEISKKDLEQIENNQNSSEAVYYIVKSGDNPWKIAKQFNVKYEDILRLNQLDEEKARNLKIGDRIRVK</sequence>